<dbReference type="InterPro" id="IPR006104">
    <property type="entry name" value="Glyco_hydro_2_N"/>
</dbReference>
<dbReference type="Gene3D" id="2.60.120.260">
    <property type="entry name" value="Galactose-binding domain-like"/>
    <property type="match status" value="1"/>
</dbReference>
<accession>A0ABN1V8T4</accession>
<dbReference type="PANTHER" id="PTHR46323:SF2">
    <property type="entry name" value="BETA-GALACTOSIDASE"/>
    <property type="match status" value="1"/>
</dbReference>
<dbReference type="InterPro" id="IPR036156">
    <property type="entry name" value="Beta-gal/glucu_dom_sf"/>
</dbReference>
<keyword evidence="8" id="KW-0732">Signal</keyword>
<evidence type="ECO:0000313" key="10">
    <source>
        <dbReference type="EMBL" id="GAA1200166.1"/>
    </source>
</evidence>
<dbReference type="Pfam" id="PF02837">
    <property type="entry name" value="Glyco_hydro_2_N"/>
    <property type="match status" value="1"/>
</dbReference>
<protein>
    <recommendedName>
        <fullName evidence="3">beta-galactosidase</fullName>
        <ecNumber evidence="3">3.2.1.23</ecNumber>
    </recommendedName>
    <alternativeName>
        <fullName evidence="6">Lactase</fullName>
    </alternativeName>
</protein>
<dbReference type="Pfam" id="PF02836">
    <property type="entry name" value="Glyco_hydro_2_C"/>
    <property type="match status" value="1"/>
</dbReference>
<feature type="region of interest" description="Disordered" evidence="7">
    <location>
        <begin position="749"/>
        <end position="769"/>
    </location>
</feature>
<comment type="caution">
    <text evidence="10">The sequence shown here is derived from an EMBL/GenBank/DDBJ whole genome shotgun (WGS) entry which is preliminary data.</text>
</comment>
<sequence length="1132" mass="123789">MSAENPSNDQHTAAPRPRRRSLLVSATALAGWAAFAAQKSAFAADGVGAGRAGGGSAAPGDEWDARPRVFQINREEARTRLVPYGSVADAVRGRRVEESPYYRSLNGDWRFRWSKNPDLRPVGFHAPDYDDSGWDRIPVPSNWEIEGYPEPIYLNIKYPWVGYETPEPPDIPREFNPVGSYRRTFALPADWSGRRTLLSFQGVKSAFFVWVNGTRVGYSEDSYTPAEFDITAHVRPGRNTLAVEVFRWSDGSWLEDQDMIDLSGIFRDVYLYAIPPTHVQDLFVRTDLDSAYRDAVLTVTTTVRDRGGARPDGHQVEAVLYDAGGKRVLGRPLTGRVAFPAAGEAEGDAVVTLTADVPAPALWSAEDPNLYTLVVTLTDRSGRPVDVQRTRVGFRRIEYGPGRYTINGKPLMFHGTNRHESDPDHGQAVREERMVEDILLMKRHNINAVRTSHYPNHPRWAELCDEYGLYVIDEANLETHGVRDRVPASLPEWTDACVDRMRSLVERDKNHPCVVAWSLGNEAGQGENFRAMADWTRARDASRPVHYEGMNAVADVHSEMYTSPAGVEAYGRSGNPKPYLLCEYNHSMGNSGGNLQEYWDVFERYPNLHGAFVWDWVDQAIRLPVPGDPKRTYLSYGGDWKPGYPTDGNFSCNGLVDADRRIHPGLLEIKKMYQPVGISAAAEPSAGDSQVAVAIRNKHLFSGLDAYELRWTLTRDGERVRQGTLPAPKVAPGGTATVRVPVGLPDAAADGAAAGTGTGTGTGTGKDTAGEGGEYWLDIAFVLRRKTRWADAGHTVAAEQLALGRRSTATGTAPKPTPSATPAAPGLTVSESDTRVRVTGRGLDVVLDKTTGTLASYRHRGRLLLAGGPVPNFWRGPTDNDIGRKFHTTARTWRDAGADRTVTSVEVSQPSPGEVLIEVAATLPTAPAASAWHTVFRVLGTGEIRVRHTLDAAAGLPDLPMVGALLTVPAGFERLEWYGRGPHENYSDRKSAAFVGRYRSTVDDQMAPYVRPQQTGNMTDVRWLSVVNRSGEGLTVTADPGPAADDAADAGGDAAAAADASLLEFSALHHSPFDLEGPRHPHDLTRRAETVLGVNHRQMGVGGINSWGAAPLEAYLLHAGRSYTYGYRLRPA</sequence>
<evidence type="ECO:0000256" key="6">
    <source>
        <dbReference type="ARBA" id="ARBA00032230"/>
    </source>
</evidence>
<dbReference type="PRINTS" id="PR00132">
    <property type="entry name" value="GLHYDRLASE2"/>
</dbReference>
<dbReference type="EC" id="3.2.1.23" evidence="3"/>
<dbReference type="EMBL" id="BAAAKV010000107">
    <property type="protein sequence ID" value="GAA1200166.1"/>
    <property type="molecule type" value="Genomic_DNA"/>
</dbReference>
<dbReference type="SUPFAM" id="SSF74650">
    <property type="entry name" value="Galactose mutarotase-like"/>
    <property type="match status" value="1"/>
</dbReference>
<dbReference type="SUPFAM" id="SSF49303">
    <property type="entry name" value="beta-Galactosidase/glucuronidase domain"/>
    <property type="match status" value="2"/>
</dbReference>
<evidence type="ECO:0000259" key="9">
    <source>
        <dbReference type="SMART" id="SM01038"/>
    </source>
</evidence>
<evidence type="ECO:0000256" key="4">
    <source>
        <dbReference type="ARBA" id="ARBA00022801"/>
    </source>
</evidence>
<feature type="compositionally biased region" description="Low complexity" evidence="7">
    <location>
        <begin position="807"/>
        <end position="826"/>
    </location>
</feature>
<dbReference type="InterPro" id="IPR004199">
    <property type="entry name" value="B-gal_small/dom_5"/>
</dbReference>
<dbReference type="InterPro" id="IPR050347">
    <property type="entry name" value="Bact_Beta-galactosidase"/>
</dbReference>
<evidence type="ECO:0000313" key="11">
    <source>
        <dbReference type="Proteomes" id="UP001501371"/>
    </source>
</evidence>
<dbReference type="InterPro" id="IPR011013">
    <property type="entry name" value="Gal_mutarotase_sf_dom"/>
</dbReference>
<reference evidence="10 11" key="1">
    <citation type="journal article" date="2019" name="Int. J. Syst. Evol. Microbiol.">
        <title>The Global Catalogue of Microorganisms (GCM) 10K type strain sequencing project: providing services to taxonomists for standard genome sequencing and annotation.</title>
        <authorList>
            <consortium name="The Broad Institute Genomics Platform"/>
            <consortium name="The Broad Institute Genome Sequencing Center for Infectious Disease"/>
            <person name="Wu L."/>
            <person name="Ma J."/>
        </authorList>
    </citation>
    <scope>NUCLEOTIDE SEQUENCE [LARGE SCALE GENOMIC DNA]</scope>
    <source>
        <strain evidence="10 11">JCM 12696</strain>
    </source>
</reference>
<evidence type="ECO:0000256" key="8">
    <source>
        <dbReference type="SAM" id="SignalP"/>
    </source>
</evidence>
<dbReference type="Gene3D" id="3.20.20.80">
    <property type="entry name" value="Glycosidases"/>
    <property type="match status" value="1"/>
</dbReference>
<dbReference type="InterPro" id="IPR032312">
    <property type="entry name" value="LacZ_4"/>
</dbReference>
<dbReference type="InterPro" id="IPR006311">
    <property type="entry name" value="TAT_signal"/>
</dbReference>
<dbReference type="PROSITE" id="PS51318">
    <property type="entry name" value="TAT"/>
    <property type="match status" value="1"/>
</dbReference>
<dbReference type="InterPro" id="IPR006101">
    <property type="entry name" value="Glyco_hydro_2"/>
</dbReference>
<feature type="chain" id="PRO_5047321235" description="beta-galactosidase" evidence="8">
    <location>
        <begin position="37"/>
        <end position="1132"/>
    </location>
</feature>
<feature type="region of interest" description="Disordered" evidence="7">
    <location>
        <begin position="805"/>
        <end position="828"/>
    </location>
</feature>
<dbReference type="SUPFAM" id="SSF51445">
    <property type="entry name" value="(Trans)glycosidases"/>
    <property type="match status" value="1"/>
</dbReference>
<name>A0ABN1V8T4_9ACTN</name>
<dbReference type="InterPro" id="IPR013783">
    <property type="entry name" value="Ig-like_fold"/>
</dbReference>
<dbReference type="InterPro" id="IPR017853">
    <property type="entry name" value="GH"/>
</dbReference>
<dbReference type="RefSeq" id="WP_344285012.1">
    <property type="nucleotide sequence ID" value="NZ_BAAAKV010000107.1"/>
</dbReference>
<dbReference type="InterPro" id="IPR008979">
    <property type="entry name" value="Galactose-bd-like_sf"/>
</dbReference>
<proteinExistence type="inferred from homology"/>
<feature type="signal peptide" evidence="8">
    <location>
        <begin position="1"/>
        <end position="36"/>
    </location>
</feature>
<feature type="compositionally biased region" description="Gly residues" evidence="7">
    <location>
        <begin position="754"/>
        <end position="764"/>
    </location>
</feature>
<organism evidence="10 11">
    <name type="scientific">Streptomyces hebeiensis</name>
    <dbReference type="NCBI Taxonomy" id="229486"/>
    <lineage>
        <taxon>Bacteria</taxon>
        <taxon>Bacillati</taxon>
        <taxon>Actinomycetota</taxon>
        <taxon>Actinomycetes</taxon>
        <taxon>Kitasatosporales</taxon>
        <taxon>Streptomycetaceae</taxon>
        <taxon>Streptomyces</taxon>
    </lineage>
</organism>
<dbReference type="Gene3D" id="2.60.40.10">
    <property type="entry name" value="Immunoglobulins"/>
    <property type="match status" value="2"/>
</dbReference>
<dbReference type="Gene3D" id="2.70.98.10">
    <property type="match status" value="1"/>
</dbReference>
<dbReference type="InterPro" id="IPR006103">
    <property type="entry name" value="Glyco_hydro_2_cat"/>
</dbReference>
<dbReference type="GO" id="GO:0016787">
    <property type="term" value="F:hydrolase activity"/>
    <property type="evidence" value="ECO:0007669"/>
    <property type="project" value="UniProtKB-KW"/>
</dbReference>
<comment type="catalytic activity">
    <reaction evidence="1">
        <text>Hydrolysis of terminal non-reducing beta-D-galactose residues in beta-D-galactosides.</text>
        <dbReference type="EC" id="3.2.1.23"/>
    </reaction>
</comment>
<evidence type="ECO:0000256" key="1">
    <source>
        <dbReference type="ARBA" id="ARBA00001412"/>
    </source>
</evidence>
<dbReference type="Pfam" id="PF02929">
    <property type="entry name" value="Bgal_small_N"/>
    <property type="match status" value="1"/>
</dbReference>
<feature type="domain" description="Beta galactosidase small chain/" evidence="9">
    <location>
        <begin position="837"/>
        <end position="1130"/>
    </location>
</feature>
<dbReference type="Pfam" id="PF16353">
    <property type="entry name" value="LacZ_4"/>
    <property type="match status" value="1"/>
</dbReference>
<comment type="similarity">
    <text evidence="2">Belongs to the glycosyl hydrolase 2 family.</text>
</comment>
<dbReference type="PANTHER" id="PTHR46323">
    <property type="entry name" value="BETA-GALACTOSIDASE"/>
    <property type="match status" value="1"/>
</dbReference>
<evidence type="ECO:0000256" key="5">
    <source>
        <dbReference type="ARBA" id="ARBA00023295"/>
    </source>
</evidence>
<evidence type="ECO:0000256" key="3">
    <source>
        <dbReference type="ARBA" id="ARBA00012756"/>
    </source>
</evidence>
<dbReference type="SUPFAM" id="SSF49785">
    <property type="entry name" value="Galactose-binding domain-like"/>
    <property type="match status" value="1"/>
</dbReference>
<gene>
    <name evidence="10" type="ORF">GCM10009654_65870</name>
</gene>
<keyword evidence="5" id="KW-0326">Glycosidase</keyword>
<evidence type="ECO:0000256" key="2">
    <source>
        <dbReference type="ARBA" id="ARBA00007401"/>
    </source>
</evidence>
<dbReference type="InterPro" id="IPR006102">
    <property type="entry name" value="Ig-like_GH2"/>
</dbReference>
<keyword evidence="4 10" id="KW-0378">Hydrolase</keyword>
<dbReference type="InterPro" id="IPR014718">
    <property type="entry name" value="GH-type_carb-bd"/>
</dbReference>
<evidence type="ECO:0000256" key="7">
    <source>
        <dbReference type="SAM" id="MobiDB-lite"/>
    </source>
</evidence>
<dbReference type="SMART" id="SM01038">
    <property type="entry name" value="Bgal_small_N"/>
    <property type="match status" value="1"/>
</dbReference>
<keyword evidence="11" id="KW-1185">Reference proteome</keyword>
<dbReference type="Proteomes" id="UP001501371">
    <property type="component" value="Unassembled WGS sequence"/>
</dbReference>
<dbReference type="Pfam" id="PF00703">
    <property type="entry name" value="Glyco_hydro_2"/>
    <property type="match status" value="1"/>
</dbReference>